<accession>A0ABX6EX45</accession>
<evidence type="ECO:0000256" key="1">
    <source>
        <dbReference type="SAM" id="MobiDB-lite"/>
    </source>
</evidence>
<feature type="region of interest" description="Disordered" evidence="1">
    <location>
        <begin position="310"/>
        <end position="376"/>
    </location>
</feature>
<feature type="compositionally biased region" description="Acidic residues" evidence="1">
    <location>
        <begin position="332"/>
        <end position="360"/>
    </location>
</feature>
<name>A0ABX6EX45_KLUMA</name>
<evidence type="ECO:0000313" key="3">
    <source>
        <dbReference type="Proteomes" id="UP000422736"/>
    </source>
</evidence>
<feature type="region of interest" description="Disordered" evidence="1">
    <location>
        <begin position="253"/>
        <end position="280"/>
    </location>
</feature>
<feature type="compositionally biased region" description="Low complexity" evidence="1">
    <location>
        <begin position="463"/>
        <end position="474"/>
    </location>
</feature>
<evidence type="ECO:0000313" key="2">
    <source>
        <dbReference type="EMBL" id="QGN16924.1"/>
    </source>
</evidence>
<protein>
    <submittedName>
        <fullName evidence="2">YDR186C</fullName>
    </submittedName>
</protein>
<feature type="compositionally biased region" description="Basic and acidic residues" evidence="1">
    <location>
        <begin position="627"/>
        <end position="656"/>
    </location>
</feature>
<feature type="region of interest" description="Disordered" evidence="1">
    <location>
        <begin position="583"/>
        <end position="609"/>
    </location>
</feature>
<dbReference type="EMBL" id="CP015058">
    <property type="protein sequence ID" value="QGN16924.1"/>
    <property type="molecule type" value="Genomic_DNA"/>
</dbReference>
<feature type="compositionally biased region" description="Polar residues" evidence="1">
    <location>
        <begin position="310"/>
        <end position="320"/>
    </location>
</feature>
<dbReference type="Proteomes" id="UP000422736">
    <property type="component" value="Chromosome 5"/>
</dbReference>
<keyword evidence="3" id="KW-1185">Reference proteome</keyword>
<feature type="compositionally biased region" description="Basic and acidic residues" evidence="1">
    <location>
        <begin position="409"/>
        <end position="418"/>
    </location>
</feature>
<feature type="region of interest" description="Disordered" evidence="1">
    <location>
        <begin position="627"/>
        <end position="688"/>
    </location>
</feature>
<gene>
    <name evidence="2" type="primary">SND1</name>
    <name evidence="2" type="ORF">FIM1_3651</name>
</gene>
<proteinExistence type="predicted"/>
<feature type="region of interest" description="Disordered" evidence="1">
    <location>
        <begin position="406"/>
        <end position="474"/>
    </location>
</feature>
<organism evidence="2 3">
    <name type="scientific">Kluyveromyces marxianus</name>
    <name type="common">Yeast</name>
    <name type="synonym">Candida kefyr</name>
    <dbReference type="NCBI Taxonomy" id="4911"/>
    <lineage>
        <taxon>Eukaryota</taxon>
        <taxon>Fungi</taxon>
        <taxon>Dikarya</taxon>
        <taxon>Ascomycota</taxon>
        <taxon>Saccharomycotina</taxon>
        <taxon>Saccharomycetes</taxon>
        <taxon>Saccharomycetales</taxon>
        <taxon>Saccharomycetaceae</taxon>
        <taxon>Kluyveromyces</taxon>
    </lineage>
</organism>
<sequence length="688" mass="77115">MDSSTNISSHLWNHRVHEPSKVRVQNVDSLYLISYCDRLTPIMGNYNVYLYIDIPTIDYYNDELKDNRLYRINKKFKLHRLREKILKSIVGENDELWTLSKQLAGDFDFHLEISSSGSLRYVETVKFLIETVWQQLKETLGDRCHINYKIKVTPTSLKWFTTFLSKDMLRSCVIHFDQIDNYNMISESTTPFKDYYRRLNDKFTHKVSPMNCDCIIVVTNNTGVKALLTILSDKPLTAYLSEESLETLNNTSLKNKRSLASPNNVTPTDSEDETPLTRNSSSILSFQNTILTSNKDKSVRVRSLSINRSSNRATKFQSSEAGGIFSESDKATDDEDEVDEGDDDDYDDDEDEDDDEDDDGLSFYAPSKLSSYTSDNEAQLQDAARIGGGRVRSISLIDSTLEAPFSNTKRNEPLSLEKMEDEMCSPTENSLQSGRYTNIYVHDGQFNEDGANNPTSQQKKKIGNSSSSGNISQGLIPPVFYSRLSSPSTSNNSSSSSLNNLSLLPGTFSKLLAPKVEPQGQASADNTGASLFGKDLINKSFEEVRRKPTLLKYDPISDKFGLALSFNPNRKIPALEADEEDMLMSGPPASQEDETVTGVSDAESSNTLLSSRNQILKDLGSVSQDKIYTHPLDKSSSEFQKREHGSKEPSNTKENKSTPYTKPKFTLDLYGDDDINNSGGWLLGGNAR</sequence>
<feature type="compositionally biased region" description="Polar residues" evidence="1">
    <location>
        <begin position="253"/>
        <end position="268"/>
    </location>
</feature>
<reference evidence="2 3" key="1">
    <citation type="submission" date="2016-03" db="EMBL/GenBank/DDBJ databases">
        <title>How can Kluyveromyces marxianus grow so fast - potential evolutionary course in Saccharomyces Complex revealed by comparative genomics.</title>
        <authorList>
            <person name="Mo W."/>
            <person name="Lu W."/>
            <person name="Yang X."/>
            <person name="Qi J."/>
            <person name="Lv H."/>
        </authorList>
    </citation>
    <scope>NUCLEOTIDE SEQUENCE [LARGE SCALE GENOMIC DNA]</scope>
    <source>
        <strain evidence="2 3">FIM1</strain>
    </source>
</reference>
<feature type="compositionally biased region" description="Polar residues" evidence="1">
    <location>
        <begin position="426"/>
        <end position="436"/>
    </location>
</feature>